<evidence type="ECO:0000256" key="8">
    <source>
        <dbReference type="ARBA" id="ARBA00022967"/>
    </source>
</evidence>
<evidence type="ECO:0000256" key="2">
    <source>
        <dbReference type="ARBA" id="ARBA00005698"/>
    </source>
</evidence>
<keyword evidence="11" id="KW-0520">NAD</keyword>
<evidence type="ECO:0000256" key="11">
    <source>
        <dbReference type="ARBA" id="ARBA00023027"/>
    </source>
</evidence>
<dbReference type="EMBL" id="MG193368">
    <property type="protein sequence ID" value="AXS65162.1"/>
    <property type="molecule type" value="Genomic_DNA"/>
</dbReference>
<dbReference type="InterPro" id="IPR050269">
    <property type="entry name" value="ComplexI_Subunit6"/>
</dbReference>
<reference evidence="17" key="1">
    <citation type="journal article" date="2018" name="J. ISSAAS">
        <title>The contribution of mitochondrial metagenomics to large-scale data mining and phylogenetic analysis of Coleoptera.</title>
        <authorList>
            <person name="Miller K."/>
            <person name="Linard B."/>
            <person name="Motyka M."/>
            <person name="Bocek M."/>
            <person name="Vogler A.P."/>
        </authorList>
    </citation>
    <scope>NUCLEOTIDE SEQUENCE</scope>
</reference>
<comment type="subcellular location">
    <subcellularLocation>
        <location evidence="1">Mitochondrion membrane</location>
        <topology evidence="1">Multi-pass membrane protein</topology>
    </subcellularLocation>
</comment>
<dbReference type="AlphaFoldDB" id="A0A346RGG5"/>
<dbReference type="PANTHER" id="PTHR11435">
    <property type="entry name" value="NADH UBIQUINONE OXIDOREDUCTASE SUBUNIT ND6"/>
    <property type="match status" value="1"/>
</dbReference>
<evidence type="ECO:0000256" key="9">
    <source>
        <dbReference type="ARBA" id="ARBA00022982"/>
    </source>
</evidence>
<feature type="transmembrane region" description="Helical" evidence="16">
    <location>
        <begin position="7"/>
        <end position="27"/>
    </location>
</feature>
<dbReference type="EC" id="7.1.1.2" evidence="3"/>
<dbReference type="GO" id="GO:0008137">
    <property type="term" value="F:NADH dehydrogenase (ubiquinone) activity"/>
    <property type="evidence" value="ECO:0007669"/>
    <property type="project" value="UniProtKB-EC"/>
</dbReference>
<evidence type="ECO:0000256" key="16">
    <source>
        <dbReference type="SAM" id="Phobius"/>
    </source>
</evidence>
<keyword evidence="7 16" id="KW-0812">Transmembrane</keyword>
<evidence type="ECO:0000256" key="5">
    <source>
        <dbReference type="ARBA" id="ARBA00022448"/>
    </source>
</evidence>
<accession>A0A346RGG5</accession>
<evidence type="ECO:0000313" key="17">
    <source>
        <dbReference type="EMBL" id="AXS65162.1"/>
    </source>
</evidence>
<evidence type="ECO:0000256" key="12">
    <source>
        <dbReference type="ARBA" id="ARBA00023128"/>
    </source>
</evidence>
<dbReference type="GO" id="GO:0031966">
    <property type="term" value="C:mitochondrial membrane"/>
    <property type="evidence" value="ECO:0007669"/>
    <property type="project" value="UniProtKB-SubCell"/>
</dbReference>
<comment type="similarity">
    <text evidence="2">Belongs to the complex I subunit 6 family.</text>
</comment>
<keyword evidence="12 17" id="KW-0496">Mitochondrion</keyword>
<evidence type="ECO:0000256" key="13">
    <source>
        <dbReference type="ARBA" id="ARBA00023136"/>
    </source>
</evidence>
<feature type="transmembrane region" description="Helical" evidence="16">
    <location>
        <begin position="47"/>
        <end position="66"/>
    </location>
</feature>
<feature type="transmembrane region" description="Helical" evidence="16">
    <location>
        <begin position="135"/>
        <end position="156"/>
    </location>
</feature>
<keyword evidence="10 16" id="KW-1133">Transmembrane helix</keyword>
<organism evidence="17">
    <name type="scientific">Coleoptera sp. 9 KM-2017</name>
    <dbReference type="NCBI Taxonomy" id="2219343"/>
    <lineage>
        <taxon>Eukaryota</taxon>
        <taxon>Metazoa</taxon>
        <taxon>Ecdysozoa</taxon>
        <taxon>Arthropoda</taxon>
        <taxon>Hexapoda</taxon>
        <taxon>Insecta</taxon>
        <taxon>Pterygota</taxon>
        <taxon>Neoptera</taxon>
        <taxon>Endopterygota</taxon>
        <taxon>Coleoptera</taxon>
    </lineage>
</organism>
<proteinExistence type="inferred from homology"/>
<evidence type="ECO:0000256" key="14">
    <source>
        <dbReference type="ARBA" id="ARBA00031019"/>
    </source>
</evidence>
<keyword evidence="5" id="KW-0813">Transport</keyword>
<gene>
    <name evidence="17" type="primary">nad6</name>
</gene>
<feature type="transmembrane region" description="Helical" evidence="16">
    <location>
        <begin position="78"/>
        <end position="98"/>
    </location>
</feature>
<evidence type="ECO:0000256" key="4">
    <source>
        <dbReference type="ARBA" id="ARBA00021095"/>
    </source>
</evidence>
<evidence type="ECO:0000256" key="7">
    <source>
        <dbReference type="ARBA" id="ARBA00022692"/>
    </source>
</evidence>
<keyword evidence="8" id="KW-1278">Translocase</keyword>
<protein>
    <recommendedName>
        <fullName evidence="4">NADH-ubiquinone oxidoreductase chain 6</fullName>
        <ecNumber evidence="3">7.1.1.2</ecNumber>
    </recommendedName>
    <alternativeName>
        <fullName evidence="14">NADH dehydrogenase subunit 6</fullName>
    </alternativeName>
</protein>
<evidence type="ECO:0000256" key="3">
    <source>
        <dbReference type="ARBA" id="ARBA00012944"/>
    </source>
</evidence>
<evidence type="ECO:0000256" key="6">
    <source>
        <dbReference type="ARBA" id="ARBA00022660"/>
    </source>
</evidence>
<sequence>MIILYYNLFLMSFFMMLLNHPLSLGLILLMQTINISLLSGSLSLNFWYSYMLFLIMIGGMLVLFLYMTNVASNEKFKFSPIMLLLSMSIFIMIIYLIMFNSLDINITQSNYMNINYYSLLNFKNSMSKYFSLPYIFNYMMIIIYLFITLIAVVKITNIKYGPLRIKN</sequence>
<name>A0A346RGG5_9COLE</name>
<evidence type="ECO:0000256" key="15">
    <source>
        <dbReference type="ARBA" id="ARBA00049551"/>
    </source>
</evidence>
<keyword evidence="13 16" id="KW-0472">Membrane</keyword>
<evidence type="ECO:0000256" key="10">
    <source>
        <dbReference type="ARBA" id="ARBA00022989"/>
    </source>
</evidence>
<geneLocation type="mitochondrion" evidence="17"/>
<dbReference type="PANTHER" id="PTHR11435:SF1">
    <property type="entry name" value="NADH-UBIQUINONE OXIDOREDUCTASE CHAIN 6"/>
    <property type="match status" value="1"/>
</dbReference>
<keyword evidence="9" id="KW-0249">Electron transport</keyword>
<keyword evidence="6" id="KW-0679">Respiratory chain</keyword>
<comment type="catalytic activity">
    <reaction evidence="15">
        <text>a ubiquinone + NADH + 5 H(+)(in) = a ubiquinol + NAD(+) + 4 H(+)(out)</text>
        <dbReference type="Rhea" id="RHEA:29091"/>
        <dbReference type="Rhea" id="RHEA-COMP:9565"/>
        <dbReference type="Rhea" id="RHEA-COMP:9566"/>
        <dbReference type="ChEBI" id="CHEBI:15378"/>
        <dbReference type="ChEBI" id="CHEBI:16389"/>
        <dbReference type="ChEBI" id="CHEBI:17976"/>
        <dbReference type="ChEBI" id="CHEBI:57540"/>
        <dbReference type="ChEBI" id="CHEBI:57945"/>
        <dbReference type="EC" id="7.1.1.2"/>
    </reaction>
</comment>
<evidence type="ECO:0000256" key="1">
    <source>
        <dbReference type="ARBA" id="ARBA00004225"/>
    </source>
</evidence>